<dbReference type="STRING" id="135208.A0A4Y9ZTB8"/>
<keyword evidence="3" id="KW-0472">Membrane</keyword>
<feature type="region of interest" description="Disordered" evidence="2">
    <location>
        <begin position="1"/>
        <end position="167"/>
    </location>
</feature>
<dbReference type="EMBL" id="SFCI01000910">
    <property type="protein sequence ID" value="TFY77460.1"/>
    <property type="molecule type" value="Genomic_DNA"/>
</dbReference>
<feature type="region of interest" description="Disordered" evidence="2">
    <location>
        <begin position="180"/>
        <end position="232"/>
    </location>
</feature>
<protein>
    <recommendedName>
        <fullName evidence="4">Threonine/serine exporter-like N-terminal domain-containing protein</fullName>
    </recommendedName>
</protein>
<feature type="transmembrane region" description="Helical" evidence="3">
    <location>
        <begin position="601"/>
        <end position="621"/>
    </location>
</feature>
<feature type="transmembrane region" description="Helical" evidence="3">
    <location>
        <begin position="503"/>
        <end position="524"/>
    </location>
</feature>
<feature type="transmembrane region" description="Helical" evidence="3">
    <location>
        <begin position="463"/>
        <end position="483"/>
    </location>
</feature>
<dbReference type="PANTHER" id="PTHR31082:SF4">
    <property type="entry name" value="PHEROMONE-REGULATED MEMBRANE PROTEIN 10"/>
    <property type="match status" value="1"/>
</dbReference>
<evidence type="ECO:0000256" key="1">
    <source>
        <dbReference type="ARBA" id="ARBA00034125"/>
    </source>
</evidence>
<dbReference type="OrthoDB" id="413008at2759"/>
<dbReference type="Proteomes" id="UP000298061">
    <property type="component" value="Unassembled WGS sequence"/>
</dbReference>
<comment type="similarity">
    <text evidence="1">Belongs to the ThrE exporter (TC 2.A.79) family.</text>
</comment>
<dbReference type="PANTHER" id="PTHR31082">
    <property type="entry name" value="PHEROMONE-REGULATED MEMBRANE PROTEIN 10"/>
    <property type="match status" value="1"/>
</dbReference>
<feature type="transmembrane region" description="Helical" evidence="3">
    <location>
        <begin position="679"/>
        <end position="698"/>
    </location>
</feature>
<feature type="transmembrane region" description="Helical" evidence="3">
    <location>
        <begin position="436"/>
        <end position="456"/>
    </location>
</feature>
<evidence type="ECO:0000259" key="4">
    <source>
        <dbReference type="Pfam" id="PF06738"/>
    </source>
</evidence>
<feature type="transmembrane region" description="Helical" evidence="3">
    <location>
        <begin position="710"/>
        <end position="735"/>
    </location>
</feature>
<sequence>MPPPERPGIQRQRSRVHFEDDLPSPAQQPAGVDTNDPSNPFRDGQASSQWRSDMGSVPNPPPAYTQGADRRGSDESQETLYDPGHGQPPENGDKFDFSSYRHPYDIDPPADAHGRGGPPRDARRRRSSSTAYEKQPRSYDLDSGRNRQSQDDMPTGCDGYPNPTAHRGLTANLLDLRDAERGGGRDWDQDTDRSTSRAGSTGGWGMNRLDSNVSIGSGPLDPDDPKVTGATRMLLDDPDDLEKNCQKQMDLRYMSYKQRRKEAQKIKIQFNVTSVLNRQKFIITLAKSLMTYGAPSHRIESQLVAASRILEIDAEFIHLPNIVLVSFGDPEMKTSETHYVKCGGRLALGNLHKVHTIYRQVVHDEISAKKAMNILIELLNAPPIYSTIPRCFLGFWLSALICTLAFGGSFLDMWIAGFGSFVLCALQLTLVTKSALYANVFEITIAIFISFLARGLSSIKSQIFCYTAISSAGIVGILPGYLILSSSLELASKNILTGSVKMVYALIYTLFLGFGLQIGSDLYLLFDHGSRHRLDALAEAMTRSIVYTGAFVSDNSTRFGPDGPLFGTFTFMNGSTLTQEHIVNGCYRPPEFPWYLQPFPWWAQFFIVPLFSILSSLANLQPWRSKQLIVMVVISCFAYAANKVANHYIFNRSDVVSAIGAFAVGVLGNAYSRKMGGTAFTSMVTGVLFLVPSGLSQAGGISASGNGIDIGGAMIAVTIGITVGLFMSQALVYMFGTRKNAAMFSF</sequence>
<dbReference type="Pfam" id="PF06738">
    <property type="entry name" value="ThrE"/>
    <property type="match status" value="1"/>
</dbReference>
<evidence type="ECO:0000256" key="3">
    <source>
        <dbReference type="SAM" id="Phobius"/>
    </source>
</evidence>
<name>A0A4Y9ZTB8_9AGAM</name>
<keyword evidence="3" id="KW-0812">Transmembrane</keyword>
<keyword evidence="6" id="KW-1185">Reference proteome</keyword>
<feature type="transmembrane region" description="Helical" evidence="3">
    <location>
        <begin position="655"/>
        <end position="672"/>
    </location>
</feature>
<feature type="transmembrane region" description="Helical" evidence="3">
    <location>
        <begin position="628"/>
        <end position="649"/>
    </location>
</feature>
<gene>
    <name evidence="5" type="ORF">EWM64_g6553</name>
</gene>
<dbReference type="InterPro" id="IPR010619">
    <property type="entry name" value="ThrE-like_N"/>
</dbReference>
<evidence type="ECO:0000256" key="2">
    <source>
        <dbReference type="SAM" id="MobiDB-lite"/>
    </source>
</evidence>
<evidence type="ECO:0000313" key="5">
    <source>
        <dbReference type="EMBL" id="TFY77460.1"/>
    </source>
</evidence>
<accession>A0A4Y9ZTB8</accession>
<organism evidence="5 6">
    <name type="scientific">Hericium alpestre</name>
    <dbReference type="NCBI Taxonomy" id="135208"/>
    <lineage>
        <taxon>Eukaryota</taxon>
        <taxon>Fungi</taxon>
        <taxon>Dikarya</taxon>
        <taxon>Basidiomycota</taxon>
        <taxon>Agaricomycotina</taxon>
        <taxon>Agaricomycetes</taxon>
        <taxon>Russulales</taxon>
        <taxon>Hericiaceae</taxon>
        <taxon>Hericium</taxon>
    </lineage>
</organism>
<dbReference type="InterPro" id="IPR051361">
    <property type="entry name" value="ThrE/Ser_Exporter"/>
</dbReference>
<comment type="caution">
    <text evidence="5">The sequence shown here is derived from an EMBL/GenBank/DDBJ whole genome shotgun (WGS) entry which is preliminary data.</text>
</comment>
<proteinExistence type="inferred from homology"/>
<reference evidence="5 6" key="1">
    <citation type="submission" date="2019-02" db="EMBL/GenBank/DDBJ databases">
        <title>Genome sequencing of the rare red list fungi Hericium alpestre (H. flagellum).</title>
        <authorList>
            <person name="Buettner E."/>
            <person name="Kellner H."/>
        </authorList>
    </citation>
    <scope>NUCLEOTIDE SEQUENCE [LARGE SCALE GENOMIC DNA]</scope>
    <source>
        <strain evidence="5 6">DSM 108284</strain>
    </source>
</reference>
<feature type="domain" description="Threonine/serine exporter-like N-terminal" evidence="4">
    <location>
        <begin position="281"/>
        <end position="522"/>
    </location>
</feature>
<evidence type="ECO:0000313" key="6">
    <source>
        <dbReference type="Proteomes" id="UP000298061"/>
    </source>
</evidence>
<feature type="compositionally biased region" description="Basic and acidic residues" evidence="2">
    <location>
        <begin position="134"/>
        <end position="150"/>
    </location>
</feature>
<keyword evidence="3" id="KW-1133">Transmembrane helix</keyword>
<feature type="compositionally biased region" description="Basic and acidic residues" evidence="2">
    <location>
        <begin position="102"/>
        <end position="121"/>
    </location>
</feature>
<dbReference type="AlphaFoldDB" id="A0A4Y9ZTB8"/>
<feature type="compositionally biased region" description="Basic and acidic residues" evidence="2">
    <location>
        <begin position="180"/>
        <end position="195"/>
    </location>
</feature>
<dbReference type="GO" id="GO:0022857">
    <property type="term" value="F:transmembrane transporter activity"/>
    <property type="evidence" value="ECO:0007669"/>
    <property type="project" value="InterPro"/>
</dbReference>